<accession>A0ABZ2T225</accession>
<dbReference type="Gene3D" id="3.10.20.320">
    <property type="entry name" value="Putative peptidoglycan bound protein (lpxtg motif)"/>
    <property type="match status" value="1"/>
</dbReference>
<name>A0ABZ2T225_9ENTE</name>
<evidence type="ECO:0000313" key="3">
    <source>
        <dbReference type="EMBL" id="WYJ81491.1"/>
    </source>
</evidence>
<evidence type="ECO:0000256" key="1">
    <source>
        <dbReference type="ARBA" id="ARBA00022737"/>
    </source>
</evidence>
<dbReference type="EMBL" id="CP147250">
    <property type="protein sequence ID" value="WYJ81491.1"/>
    <property type="molecule type" value="Genomic_DNA"/>
</dbReference>
<protein>
    <recommendedName>
        <fullName evidence="2">MucBP domain-containing protein</fullName>
    </recommendedName>
</protein>
<keyword evidence="4" id="KW-1185">Reference proteome</keyword>
<evidence type="ECO:0000313" key="4">
    <source>
        <dbReference type="Proteomes" id="UP000664360"/>
    </source>
</evidence>
<dbReference type="RefSeq" id="WP_206856161.1">
    <property type="nucleotide sequence ID" value="NZ_CP147250.1"/>
</dbReference>
<keyword evidence="1" id="KW-0677">Repeat</keyword>
<dbReference type="InterPro" id="IPR009459">
    <property type="entry name" value="MucBP_dom"/>
</dbReference>
<feature type="domain" description="MucBP" evidence="2">
    <location>
        <begin position="402"/>
        <end position="466"/>
    </location>
</feature>
<gene>
    <name evidence="3" type="ORF">DOK79_003076</name>
</gene>
<dbReference type="Pfam" id="PF06458">
    <property type="entry name" value="MucBP"/>
    <property type="match status" value="1"/>
</dbReference>
<proteinExistence type="predicted"/>
<reference evidence="3 4" key="1">
    <citation type="submission" date="2024-03" db="EMBL/GenBank/DDBJ databases">
        <title>The Genome Sequence of Enterococcus sp. DIV1094.</title>
        <authorList>
            <consortium name="The Broad Institute Genomics Platform"/>
            <consortium name="The Broad Institute Microbial Omics Core"/>
            <consortium name="The Broad Institute Genomic Center for Infectious Diseases"/>
            <person name="Earl A."/>
            <person name="Manson A."/>
            <person name="Gilmore M."/>
            <person name="Schwartman J."/>
            <person name="Shea T."/>
            <person name="Abouelleil A."/>
            <person name="Cao P."/>
            <person name="Chapman S."/>
            <person name="Cusick C."/>
            <person name="Young S."/>
            <person name="Neafsey D."/>
            <person name="Nusbaum C."/>
            <person name="Birren B."/>
        </authorList>
    </citation>
    <scope>NUCLEOTIDE SEQUENCE [LARGE SCALE GENOMIC DNA]</scope>
    <source>
        <strain evidence="3 4">DIV1094</strain>
    </source>
</reference>
<evidence type="ECO:0000259" key="2">
    <source>
        <dbReference type="Pfam" id="PF06458"/>
    </source>
</evidence>
<dbReference type="Proteomes" id="UP000664360">
    <property type="component" value="Chromosome"/>
</dbReference>
<organism evidence="3 4">
    <name type="scientific">Candidatus Enterococcus mangumiae</name>
    <dbReference type="NCBI Taxonomy" id="2230878"/>
    <lineage>
        <taxon>Bacteria</taxon>
        <taxon>Bacillati</taxon>
        <taxon>Bacillota</taxon>
        <taxon>Bacilli</taxon>
        <taxon>Lactobacillales</taxon>
        <taxon>Enterococcaceae</taxon>
        <taxon>Enterococcus</taxon>
    </lineage>
</organism>
<sequence length="694" mass="78548">MKTNLKKYIGYGFFLFFCLFIHPSIVHAGGSITNLSYFNYADSIKTPAESTFKMHYGKNSSVEQVQGMYSNGWLYVRQSSPNASALIKNVGYYNGTAVNVRISLKVIETNDGGEISISNPSNFLEITIRGKMFVTYEFEDQTGNKLPVETTFTHGGLNVNKRIAYKNIWGLTKYLVANNPTDITYFTENQGDDSWTYLENKEHRTWRHPTQAFQLITKKVSKIETIVQNLDSTPSTLIYETGFLATPEFPGITATKTIVDDAQNEVSLQGIQTVPSVLRSQEMKNLKIKFSLDNKTKHPQYKVKKFRVTTFNGADVSDLFEGEQLSNTIYQLTAKDSRNNGLYDTVLNYQVVLEWIGSGSNPVDKDLLANNYLKIPFSVESTVDNEVKPISTANTFVNYLGQVTVEYLDQQTGESLLPTQSFRGIITDPFDVSEKYPEVDGYHPIKGKDDQGTYTPEPKTIPHMYKKGSLFSFSLIDAENPMKVSHFKRERKLKIHFSHNDGETVHLIAECGDEQVTLKDFPNETKEYTNELTVNFSKRWIDKDVDFYIENDKGEKSNIETRHLILEGGVKLFIPTHLTFGAQEIPSHDKPVEAANQTEIQIKDESSLEDEKWAITVKEETPLTSKENRSLKNSIEFLTDNDKKNINSANQIIYAGSGNITLSDVGKFRIVMSPSDFVGDYEGTLIWTLEQAPK</sequence>